<protein>
    <submittedName>
        <fullName evidence="2">Uncharacterized protein</fullName>
    </submittedName>
</protein>
<evidence type="ECO:0000313" key="2">
    <source>
        <dbReference type="EMBL" id="KAH3706300.1"/>
    </source>
</evidence>
<dbReference type="EMBL" id="JAIWYP010000014">
    <property type="protein sequence ID" value="KAH3706300.1"/>
    <property type="molecule type" value="Genomic_DNA"/>
</dbReference>
<evidence type="ECO:0000313" key="3">
    <source>
        <dbReference type="Proteomes" id="UP000828390"/>
    </source>
</evidence>
<evidence type="ECO:0000256" key="1">
    <source>
        <dbReference type="SAM" id="MobiDB-lite"/>
    </source>
</evidence>
<proteinExistence type="predicted"/>
<keyword evidence="3" id="KW-1185">Reference proteome</keyword>
<accession>A0A9D3YWE9</accession>
<sequence length="80" mass="9042">MEMKARNRNRVKQSVAATGTASAMDNIAQTSEKFANMAYMEPTVNIVTTPMPLMKYSETLRYRLGAYKAGPRSNREMLHI</sequence>
<dbReference type="Proteomes" id="UP000828390">
    <property type="component" value="Unassembled WGS sequence"/>
</dbReference>
<comment type="caution">
    <text evidence="2">The sequence shown here is derived from an EMBL/GenBank/DDBJ whole genome shotgun (WGS) entry which is preliminary data.</text>
</comment>
<reference evidence="2" key="1">
    <citation type="journal article" date="2019" name="bioRxiv">
        <title>The Genome of the Zebra Mussel, Dreissena polymorpha: A Resource for Invasive Species Research.</title>
        <authorList>
            <person name="McCartney M.A."/>
            <person name="Auch B."/>
            <person name="Kono T."/>
            <person name="Mallez S."/>
            <person name="Zhang Y."/>
            <person name="Obille A."/>
            <person name="Becker A."/>
            <person name="Abrahante J.E."/>
            <person name="Garbe J."/>
            <person name="Badalamenti J.P."/>
            <person name="Herman A."/>
            <person name="Mangelson H."/>
            <person name="Liachko I."/>
            <person name="Sullivan S."/>
            <person name="Sone E.D."/>
            <person name="Koren S."/>
            <person name="Silverstein K.A.T."/>
            <person name="Beckman K.B."/>
            <person name="Gohl D.M."/>
        </authorList>
    </citation>
    <scope>NUCLEOTIDE SEQUENCE</scope>
    <source>
        <strain evidence="2">Duluth1</strain>
        <tissue evidence="2">Whole animal</tissue>
    </source>
</reference>
<name>A0A9D3YWE9_DREPO</name>
<organism evidence="2 3">
    <name type="scientific">Dreissena polymorpha</name>
    <name type="common">Zebra mussel</name>
    <name type="synonym">Mytilus polymorpha</name>
    <dbReference type="NCBI Taxonomy" id="45954"/>
    <lineage>
        <taxon>Eukaryota</taxon>
        <taxon>Metazoa</taxon>
        <taxon>Spiralia</taxon>
        <taxon>Lophotrochozoa</taxon>
        <taxon>Mollusca</taxon>
        <taxon>Bivalvia</taxon>
        <taxon>Autobranchia</taxon>
        <taxon>Heteroconchia</taxon>
        <taxon>Euheterodonta</taxon>
        <taxon>Imparidentia</taxon>
        <taxon>Neoheterodontei</taxon>
        <taxon>Myida</taxon>
        <taxon>Dreissenoidea</taxon>
        <taxon>Dreissenidae</taxon>
        <taxon>Dreissena</taxon>
    </lineage>
</organism>
<feature type="compositionally biased region" description="Basic residues" evidence="1">
    <location>
        <begin position="1"/>
        <end position="11"/>
    </location>
</feature>
<feature type="region of interest" description="Disordered" evidence="1">
    <location>
        <begin position="1"/>
        <end position="20"/>
    </location>
</feature>
<gene>
    <name evidence="2" type="ORF">DPMN_065685</name>
</gene>
<dbReference type="AlphaFoldDB" id="A0A9D3YWE9"/>
<reference evidence="2" key="2">
    <citation type="submission" date="2020-11" db="EMBL/GenBank/DDBJ databases">
        <authorList>
            <person name="McCartney M.A."/>
            <person name="Auch B."/>
            <person name="Kono T."/>
            <person name="Mallez S."/>
            <person name="Becker A."/>
            <person name="Gohl D.M."/>
            <person name="Silverstein K.A.T."/>
            <person name="Koren S."/>
            <person name="Bechman K.B."/>
            <person name="Herman A."/>
            <person name="Abrahante J.E."/>
            <person name="Garbe J."/>
        </authorList>
    </citation>
    <scope>NUCLEOTIDE SEQUENCE</scope>
    <source>
        <strain evidence="2">Duluth1</strain>
        <tissue evidence="2">Whole animal</tissue>
    </source>
</reference>